<dbReference type="Proteomes" id="UP000310158">
    <property type="component" value="Unassembled WGS sequence"/>
</dbReference>
<dbReference type="GO" id="GO:0047443">
    <property type="term" value="F:4-hydroxy-4-methyl-2-oxoglutarate aldolase activity"/>
    <property type="evidence" value="ECO:0007669"/>
    <property type="project" value="TreeGrafter"/>
</dbReference>
<dbReference type="Pfam" id="PF03737">
    <property type="entry name" value="RraA-like"/>
    <property type="match status" value="1"/>
</dbReference>
<feature type="binding site" evidence="1">
    <location>
        <position position="123"/>
    </location>
    <ligand>
        <name>substrate</name>
    </ligand>
</feature>
<keyword evidence="1" id="KW-0479">Metal-binding</keyword>
<reference evidence="2 3" key="1">
    <citation type="submission" date="2019-02" db="EMBL/GenBank/DDBJ databases">
        <title>Genome sequencing of the rare red list fungi Bondarzewia mesenterica.</title>
        <authorList>
            <person name="Buettner E."/>
            <person name="Kellner H."/>
        </authorList>
    </citation>
    <scope>NUCLEOTIDE SEQUENCE [LARGE SCALE GENOMIC DNA]</scope>
    <source>
        <strain evidence="2 3">DSM 108281</strain>
    </source>
</reference>
<sequence length="238" mass="24860">MPPDTSPSPLADYSTCELSDALLKLGVVHGGHISDIHMISPSPSSSIAESARLCGPAYTVRMVLTSDASSPKLNGHFVDLAPEGSVIFIDVPPEARNAVWGGLMTAGAIVRNCQGTIVSGRIRDTSEHRAASYPLFARGTSTVGQSPFTRPSQVNVPVAVGTGGNLGSVMVSPGDWLVADLDGVICVPRELAEEAAALAAQGREVDSRCLEDIKKGVGVAESFKRHRGKKPVPPAQKL</sequence>
<dbReference type="GO" id="GO:0008948">
    <property type="term" value="F:oxaloacetate decarboxylase activity"/>
    <property type="evidence" value="ECO:0007669"/>
    <property type="project" value="TreeGrafter"/>
</dbReference>
<accession>A0A4S4M3T9</accession>
<dbReference type="EMBL" id="SGPL01000034">
    <property type="protein sequence ID" value="THH19836.1"/>
    <property type="molecule type" value="Genomic_DNA"/>
</dbReference>
<dbReference type="InterPro" id="IPR005493">
    <property type="entry name" value="RraA/RraA-like"/>
</dbReference>
<comment type="cofactor">
    <cofactor evidence="1">
        <name>Mg(2+)</name>
        <dbReference type="ChEBI" id="CHEBI:18420"/>
    </cofactor>
</comment>
<evidence type="ECO:0008006" key="4">
    <source>
        <dbReference type="Google" id="ProtNLM"/>
    </source>
</evidence>
<name>A0A4S4M3T9_9AGAM</name>
<dbReference type="AlphaFoldDB" id="A0A4S4M3T9"/>
<protein>
    <recommendedName>
        <fullName evidence="4">RraA-like protein</fullName>
    </recommendedName>
</protein>
<dbReference type="InterPro" id="IPR036704">
    <property type="entry name" value="RraA/RraA-like_sf"/>
</dbReference>
<dbReference type="PANTHER" id="PTHR33254:SF4">
    <property type="entry name" value="4-HYDROXY-4-METHYL-2-OXOGLUTARATE ALDOLASE 3-RELATED"/>
    <property type="match status" value="1"/>
</dbReference>
<dbReference type="Gene3D" id="3.50.30.40">
    <property type="entry name" value="Ribonuclease E inhibitor RraA/RraA-like"/>
    <property type="match status" value="1"/>
</dbReference>
<comment type="caution">
    <text evidence="2">The sequence shown here is derived from an EMBL/GenBank/DDBJ whole genome shotgun (WGS) entry which is preliminary data.</text>
</comment>
<dbReference type="PANTHER" id="PTHR33254">
    <property type="entry name" value="4-HYDROXY-4-METHYL-2-OXOGLUTARATE ALDOLASE 3-RELATED"/>
    <property type="match status" value="1"/>
</dbReference>
<evidence type="ECO:0000256" key="1">
    <source>
        <dbReference type="PIRSR" id="PIRSR605493-1"/>
    </source>
</evidence>
<organism evidence="2 3">
    <name type="scientific">Bondarzewia mesenterica</name>
    <dbReference type="NCBI Taxonomy" id="1095465"/>
    <lineage>
        <taxon>Eukaryota</taxon>
        <taxon>Fungi</taxon>
        <taxon>Dikarya</taxon>
        <taxon>Basidiomycota</taxon>
        <taxon>Agaricomycotina</taxon>
        <taxon>Agaricomycetes</taxon>
        <taxon>Russulales</taxon>
        <taxon>Bondarzewiaceae</taxon>
        <taxon>Bondarzewia</taxon>
    </lineage>
</organism>
<keyword evidence="1" id="KW-0460">Magnesium</keyword>
<dbReference type="SUPFAM" id="SSF89562">
    <property type="entry name" value="RraA-like"/>
    <property type="match status" value="1"/>
</dbReference>
<feature type="binding site" evidence="1">
    <location>
        <position position="124"/>
    </location>
    <ligand>
        <name>Mg(2+)</name>
        <dbReference type="ChEBI" id="CHEBI:18420"/>
    </ligand>
</feature>
<feature type="binding site" evidence="1">
    <location>
        <begin position="101"/>
        <end position="104"/>
    </location>
    <ligand>
        <name>substrate</name>
    </ligand>
</feature>
<dbReference type="OrthoDB" id="1476984at2759"/>
<proteinExistence type="predicted"/>
<dbReference type="CDD" id="cd16841">
    <property type="entry name" value="RraA_family"/>
    <property type="match status" value="1"/>
</dbReference>
<gene>
    <name evidence="2" type="ORF">EW146_g1379</name>
</gene>
<dbReference type="GO" id="GO:0046872">
    <property type="term" value="F:metal ion binding"/>
    <property type="evidence" value="ECO:0007669"/>
    <property type="project" value="UniProtKB-KW"/>
</dbReference>
<evidence type="ECO:0000313" key="2">
    <source>
        <dbReference type="EMBL" id="THH19836.1"/>
    </source>
</evidence>
<evidence type="ECO:0000313" key="3">
    <source>
        <dbReference type="Proteomes" id="UP000310158"/>
    </source>
</evidence>
<keyword evidence="3" id="KW-1185">Reference proteome</keyword>